<feature type="transmembrane region" description="Helical" evidence="2">
    <location>
        <begin position="200"/>
        <end position="221"/>
    </location>
</feature>
<feature type="transmembrane region" description="Helical" evidence="2">
    <location>
        <begin position="278"/>
        <end position="306"/>
    </location>
</feature>
<accession>A0A0C2YAH5</accession>
<organism evidence="3 4">
    <name type="scientific">Hebeloma cylindrosporum</name>
    <dbReference type="NCBI Taxonomy" id="76867"/>
    <lineage>
        <taxon>Eukaryota</taxon>
        <taxon>Fungi</taxon>
        <taxon>Dikarya</taxon>
        <taxon>Basidiomycota</taxon>
        <taxon>Agaricomycotina</taxon>
        <taxon>Agaricomycetes</taxon>
        <taxon>Agaricomycetidae</taxon>
        <taxon>Agaricales</taxon>
        <taxon>Agaricineae</taxon>
        <taxon>Hymenogastraceae</taxon>
        <taxon>Hebeloma</taxon>
    </lineage>
</organism>
<name>A0A0C2YAH5_HEBCY</name>
<evidence type="ECO:0000313" key="4">
    <source>
        <dbReference type="Proteomes" id="UP000053424"/>
    </source>
</evidence>
<feature type="transmembrane region" description="Helical" evidence="2">
    <location>
        <begin position="233"/>
        <end position="258"/>
    </location>
</feature>
<feature type="region of interest" description="Disordered" evidence="1">
    <location>
        <begin position="80"/>
        <end position="105"/>
    </location>
</feature>
<feature type="transmembrane region" description="Helical" evidence="2">
    <location>
        <begin position="313"/>
        <end position="332"/>
    </location>
</feature>
<gene>
    <name evidence="3" type="ORF">M413DRAFT_30435</name>
</gene>
<dbReference type="EMBL" id="KN831793">
    <property type="protein sequence ID" value="KIM38022.1"/>
    <property type="molecule type" value="Genomic_DNA"/>
</dbReference>
<evidence type="ECO:0000256" key="2">
    <source>
        <dbReference type="SAM" id="Phobius"/>
    </source>
</evidence>
<protein>
    <submittedName>
        <fullName evidence="3">Uncharacterized protein</fullName>
    </submittedName>
</protein>
<dbReference type="Proteomes" id="UP000053424">
    <property type="component" value="Unassembled WGS sequence"/>
</dbReference>
<keyword evidence="2" id="KW-0812">Transmembrane</keyword>
<keyword evidence="2" id="KW-1133">Transmembrane helix</keyword>
<evidence type="ECO:0000256" key="1">
    <source>
        <dbReference type="SAM" id="MobiDB-lite"/>
    </source>
</evidence>
<evidence type="ECO:0000313" key="3">
    <source>
        <dbReference type="EMBL" id="KIM38022.1"/>
    </source>
</evidence>
<reference evidence="3 4" key="1">
    <citation type="submission" date="2014-04" db="EMBL/GenBank/DDBJ databases">
        <authorList>
            <consortium name="DOE Joint Genome Institute"/>
            <person name="Kuo A."/>
            <person name="Gay G."/>
            <person name="Dore J."/>
            <person name="Kohler A."/>
            <person name="Nagy L.G."/>
            <person name="Floudas D."/>
            <person name="Copeland A."/>
            <person name="Barry K.W."/>
            <person name="Cichocki N."/>
            <person name="Veneault-Fourrey C."/>
            <person name="LaButti K."/>
            <person name="Lindquist E.A."/>
            <person name="Lipzen A."/>
            <person name="Lundell T."/>
            <person name="Morin E."/>
            <person name="Murat C."/>
            <person name="Sun H."/>
            <person name="Tunlid A."/>
            <person name="Henrissat B."/>
            <person name="Grigoriev I.V."/>
            <person name="Hibbett D.S."/>
            <person name="Martin F."/>
            <person name="Nordberg H.P."/>
            <person name="Cantor M.N."/>
            <person name="Hua S.X."/>
        </authorList>
    </citation>
    <scope>NUCLEOTIDE SEQUENCE [LARGE SCALE GENOMIC DNA]</scope>
    <source>
        <strain evidence="4">h7</strain>
    </source>
</reference>
<feature type="compositionally biased region" description="Polar residues" evidence="1">
    <location>
        <begin position="80"/>
        <end position="93"/>
    </location>
</feature>
<keyword evidence="2" id="KW-0472">Membrane</keyword>
<dbReference type="OrthoDB" id="3062838at2759"/>
<reference evidence="4" key="2">
    <citation type="submission" date="2015-01" db="EMBL/GenBank/DDBJ databases">
        <title>Evolutionary Origins and Diversification of the Mycorrhizal Mutualists.</title>
        <authorList>
            <consortium name="DOE Joint Genome Institute"/>
            <consortium name="Mycorrhizal Genomics Consortium"/>
            <person name="Kohler A."/>
            <person name="Kuo A."/>
            <person name="Nagy L.G."/>
            <person name="Floudas D."/>
            <person name="Copeland A."/>
            <person name="Barry K.W."/>
            <person name="Cichocki N."/>
            <person name="Veneault-Fourrey C."/>
            <person name="LaButti K."/>
            <person name="Lindquist E.A."/>
            <person name="Lipzen A."/>
            <person name="Lundell T."/>
            <person name="Morin E."/>
            <person name="Murat C."/>
            <person name="Riley R."/>
            <person name="Ohm R."/>
            <person name="Sun H."/>
            <person name="Tunlid A."/>
            <person name="Henrissat B."/>
            <person name="Grigoriev I.V."/>
            <person name="Hibbett D.S."/>
            <person name="Martin F."/>
        </authorList>
    </citation>
    <scope>NUCLEOTIDE SEQUENCE [LARGE SCALE GENOMIC DNA]</scope>
    <source>
        <strain evidence="4">h7</strain>
    </source>
</reference>
<sequence length="373" mass="40303">MPSRVSSIHDLESGEEFERIKQNFRSTVIAPDVTADFPETQAAFEELQFELQEFLVQHISKVSALQGRIASNVRATDSSGEARVSQGTVTPISVSRRPSGAESRNSHVVLEGANDEKGGAPLPRRAVLQVAKNPLEIHMAALQTFLAAHLENVRALQSSVPPVVDGRRATGKSDQVHKGTRAGGGQEDEMYMYATLAQQFHMRVVISTFTAVLIVMLLALVDGIIGPRRRIAFSVAMLFSFMALSIHFANIFLAGRGAMLTTTTISGGTNPDIDSLRFYLAICGNLHLASTVLLLVSIAVMIFLIFSSIAFPLVLLFLSGIAALIVFVSAYWEVPVTLGNVVFLAANVGRLKSSLESLRRSARAARRGASRAV</sequence>
<feature type="region of interest" description="Disordered" evidence="1">
    <location>
        <begin position="164"/>
        <end position="183"/>
    </location>
</feature>
<keyword evidence="4" id="KW-1185">Reference proteome</keyword>
<dbReference type="HOGENOM" id="CLU_758740_0_0_1"/>
<dbReference type="AlphaFoldDB" id="A0A0C2YAH5"/>
<proteinExistence type="predicted"/>